<keyword evidence="2" id="KW-1185">Reference proteome</keyword>
<evidence type="ECO:0000313" key="2">
    <source>
        <dbReference type="Proteomes" id="UP001148629"/>
    </source>
</evidence>
<proteinExistence type="predicted"/>
<accession>A0ACC1SKN1</accession>
<reference evidence="1" key="1">
    <citation type="submission" date="2022-08" db="EMBL/GenBank/DDBJ databases">
        <title>Genome Sequence of Fusarium decemcellulare.</title>
        <authorList>
            <person name="Buettner E."/>
        </authorList>
    </citation>
    <scope>NUCLEOTIDE SEQUENCE</scope>
    <source>
        <strain evidence="1">Babe19</strain>
    </source>
</reference>
<name>A0ACC1SKN1_9HYPO</name>
<protein>
    <submittedName>
        <fullName evidence="1">Uncharacterized protein</fullName>
    </submittedName>
</protein>
<organism evidence="1 2">
    <name type="scientific">Fusarium decemcellulare</name>
    <dbReference type="NCBI Taxonomy" id="57161"/>
    <lineage>
        <taxon>Eukaryota</taxon>
        <taxon>Fungi</taxon>
        <taxon>Dikarya</taxon>
        <taxon>Ascomycota</taxon>
        <taxon>Pezizomycotina</taxon>
        <taxon>Sordariomycetes</taxon>
        <taxon>Hypocreomycetidae</taxon>
        <taxon>Hypocreales</taxon>
        <taxon>Nectriaceae</taxon>
        <taxon>Fusarium</taxon>
        <taxon>Fusarium decemcellulare species complex</taxon>
    </lineage>
</organism>
<dbReference type="Proteomes" id="UP001148629">
    <property type="component" value="Unassembled WGS sequence"/>
</dbReference>
<comment type="caution">
    <text evidence="1">The sequence shown here is derived from an EMBL/GenBank/DDBJ whole genome shotgun (WGS) entry which is preliminary data.</text>
</comment>
<gene>
    <name evidence="1" type="ORF">NM208_g4483</name>
</gene>
<sequence>MWLINTTTIQLERVDADRLTSTPYAILSHTWDEDEVAFEDMMEPGRAEQRQGYVKIESTCRLAKQQGLAYAWIDTCCIDKRSSAELAEAINSMYRWYKCSRVCYAHLEDLEPHQGREEDTLHSLPSCRWFTRGWTLQELIASDNIEFYGREWQYRGTKAKLRHQISDITGIDIAVLENNALLESIPIAKRMSWAANRQTTRVEDTAYCLLGIFDVNMPMMYGEGAKAFARLQEEIVKESTDLSLFAWKVQKGSENPLQAFRGILAQSPAEFAHCRHLRKAPSMRYGFEFAMTNKGLRIEAILGQRDNKDYLWDLACMIPNDDGENSRIGVFLTKTADGYVRTRPAELYETDDTSVWSGPRRKIFLRKRVTGYASWNLKSLLDMNLAVRFSINGGFRLHSFAAKPTDLWDPLHHCFITGNSEQFTGFLDFTISDLSNSFTTSRIFVVCGLTINPDSGPLRTLRPWMATYDSQDTAGSEKIIVGINGYYNSYGEENFLHLIRDRVLAREVDMQHEISVPSSDATERLYISLGAPQGTDDGAYTLSVNIVNR</sequence>
<dbReference type="EMBL" id="JANRMS010000336">
    <property type="protein sequence ID" value="KAJ3541709.1"/>
    <property type="molecule type" value="Genomic_DNA"/>
</dbReference>
<evidence type="ECO:0000313" key="1">
    <source>
        <dbReference type="EMBL" id="KAJ3541709.1"/>
    </source>
</evidence>